<protein>
    <submittedName>
        <fullName evidence="1">Uncharacterized protein</fullName>
    </submittedName>
</protein>
<name>A0ACC1PSX5_9APHY</name>
<reference evidence="1" key="1">
    <citation type="submission" date="2022-08" db="EMBL/GenBank/DDBJ databases">
        <title>Genome Sequence of Pycnoporus sanguineus.</title>
        <authorList>
            <person name="Buettner E."/>
        </authorList>
    </citation>
    <scope>NUCLEOTIDE SEQUENCE</scope>
    <source>
        <strain evidence="1">CG-C14</strain>
    </source>
</reference>
<comment type="caution">
    <text evidence="1">The sequence shown here is derived from an EMBL/GenBank/DDBJ whole genome shotgun (WGS) entry which is preliminary data.</text>
</comment>
<accession>A0ACC1PSX5</accession>
<evidence type="ECO:0000313" key="1">
    <source>
        <dbReference type="EMBL" id="KAJ2999461.1"/>
    </source>
</evidence>
<dbReference type="EMBL" id="JANSHE010001921">
    <property type="protein sequence ID" value="KAJ2999461.1"/>
    <property type="molecule type" value="Genomic_DNA"/>
</dbReference>
<sequence>MSTGCAKSGTAACTIESNAGESAAARHRLSDAVDEAIKRLEGLTTLAQPTESKPVARKSPLGDTPRVVTLEEVNGLGELQYPSTDEEVDELLDSVPGSPPKTPPTPSPRVSPHQSPYTSPRPPSNSPAPYNLRPRPRLLPRRFRLNNPGTIKKPRKFMNTHLGDGAPKRPDLALPSAERSGLNSVLDVPARLWTKHERRFLRTVTHSLRRAAGGRIGYGEPASANDGMELD</sequence>
<gene>
    <name evidence="1" type="ORF">NUW54_g6933</name>
</gene>
<evidence type="ECO:0000313" key="2">
    <source>
        <dbReference type="Proteomes" id="UP001144978"/>
    </source>
</evidence>
<dbReference type="Proteomes" id="UP001144978">
    <property type="component" value="Unassembled WGS sequence"/>
</dbReference>
<proteinExistence type="predicted"/>
<keyword evidence="2" id="KW-1185">Reference proteome</keyword>
<organism evidence="1 2">
    <name type="scientific">Trametes sanguinea</name>
    <dbReference type="NCBI Taxonomy" id="158606"/>
    <lineage>
        <taxon>Eukaryota</taxon>
        <taxon>Fungi</taxon>
        <taxon>Dikarya</taxon>
        <taxon>Basidiomycota</taxon>
        <taxon>Agaricomycotina</taxon>
        <taxon>Agaricomycetes</taxon>
        <taxon>Polyporales</taxon>
        <taxon>Polyporaceae</taxon>
        <taxon>Trametes</taxon>
    </lineage>
</organism>